<dbReference type="AlphaFoldDB" id="A0A1M7Z9C9"/>
<dbReference type="InterPro" id="IPR037066">
    <property type="entry name" value="Plug_dom_sf"/>
</dbReference>
<keyword evidence="2" id="KW-0378">Hydrolase</keyword>
<dbReference type="GO" id="GO:0030246">
    <property type="term" value="F:carbohydrate binding"/>
    <property type="evidence" value="ECO:0007669"/>
    <property type="project" value="InterPro"/>
</dbReference>
<dbReference type="GO" id="GO:0004180">
    <property type="term" value="F:carboxypeptidase activity"/>
    <property type="evidence" value="ECO:0007669"/>
    <property type="project" value="UniProtKB-KW"/>
</dbReference>
<keyword evidence="2" id="KW-0645">Protease</keyword>
<evidence type="ECO:0000256" key="1">
    <source>
        <dbReference type="SAM" id="SignalP"/>
    </source>
</evidence>
<accession>A0A1M7Z9C9</accession>
<feature type="signal peptide" evidence="1">
    <location>
        <begin position="1"/>
        <end position="19"/>
    </location>
</feature>
<evidence type="ECO:0000313" key="2">
    <source>
        <dbReference type="EMBL" id="SHO61412.1"/>
    </source>
</evidence>
<dbReference type="EMBL" id="FRXN01000002">
    <property type="protein sequence ID" value="SHO61412.1"/>
    <property type="molecule type" value="Genomic_DNA"/>
</dbReference>
<sequence length="870" mass="97346">MKQSFLALFFILFFSQLFAQKGTFSGRIFNENTQEPIPEGHVFIPNTTFQTYTDSLGNFSLRGIPVGPWEVFAVKNGFEISSQNIQVSQSNNALNKWGISPEVNLEFDELKDSKIKKAKEQFEDRLGIEAKESELVLINPEVLRFFEKEGSNDVWVDFSDVLLVQNLKSGYLISMRLRKPQNLSRGFETTDILLSFLELDLGSVEEKNLINSNRVEVYQNSPIYAIRKLLGEQSNEIKLIPTAQEGEFKLQAKSPIEIKEPDQNYRALAFDGDGLEIRANGSPVYPELLKTQGFPSSEYPLKALPQDFDYDVAIALDEVDRSLEALQERVFIHTDKDVYMMGEQLLFKAYLLMGNPLLMDEASKVLHVEIVDPSGYSLLHKVFPLENGKSSGAIFLGPELNTKDFIVKAYTLWGANYGADFEYYKPIQVMSSLWEVGKNTIEPKSEGIVVFSDKQAYQSQDSITLNVVVNNQKGSIAAANLSLAVVQGNGIQYMNSTDDLLIDFLKFKPQLDHVDSVGFEFDKEFGLTVRGKINDSLPQINKSRVEVMVDNFMDKRELRSDFLGEFYLEGLHKEGEFAVLVKGTSPDGKIPLREIEMELVSPKNQFDFSHFDFGRVQPLSKRPQDVDSLISEYLKVQEGEMLLDAVEVEDEREENFGEMPYGRAERVYEMGDVYLSGDTQQFIYSFAARTGFRVGGIPPMIINARGAVGGPPLILLNGAPITPIAGPTLGSDGGQAQYRAFQSINIFNIKKIEVIKSVVPAYGDAGKFGVINIITKTGTEMAADINTYKEFKLMGLEKLAKGAKTELEPHNPTIYWNPNVGISSNQTSATLKFKLPENPGPFWVIVNGINSSGEPVSGRFLMNQKSLGEN</sequence>
<dbReference type="Proteomes" id="UP000184609">
    <property type="component" value="Unassembled WGS sequence"/>
</dbReference>
<dbReference type="Gene3D" id="2.60.40.1120">
    <property type="entry name" value="Carboxypeptidase-like, regulatory domain"/>
    <property type="match status" value="1"/>
</dbReference>
<reference evidence="3" key="1">
    <citation type="submission" date="2016-12" db="EMBL/GenBank/DDBJ databases">
        <authorList>
            <person name="Varghese N."/>
            <person name="Submissions S."/>
        </authorList>
    </citation>
    <scope>NUCLEOTIDE SEQUENCE [LARGE SCALE GENOMIC DNA]</scope>
    <source>
        <strain evidence="3">DSM 25035</strain>
    </source>
</reference>
<name>A0A1M7Z9C9_9BACT</name>
<keyword evidence="3" id="KW-1185">Reference proteome</keyword>
<evidence type="ECO:0000313" key="3">
    <source>
        <dbReference type="Proteomes" id="UP000184609"/>
    </source>
</evidence>
<keyword evidence="1" id="KW-0732">Signal</keyword>
<dbReference type="STRING" id="1073327.SAMN04488108_1325"/>
<dbReference type="Pfam" id="PF13715">
    <property type="entry name" value="CarbopepD_reg_2"/>
    <property type="match status" value="1"/>
</dbReference>
<dbReference type="SUPFAM" id="SSF56935">
    <property type="entry name" value="Porins"/>
    <property type="match status" value="1"/>
</dbReference>
<protein>
    <submittedName>
        <fullName evidence="2">Carboxypeptidase regulatory-like domain-containing protein</fullName>
    </submittedName>
</protein>
<dbReference type="Gene3D" id="2.170.130.10">
    <property type="entry name" value="TonB-dependent receptor, plug domain"/>
    <property type="match status" value="1"/>
</dbReference>
<feature type="chain" id="PRO_5013246695" evidence="1">
    <location>
        <begin position="20"/>
        <end position="870"/>
    </location>
</feature>
<dbReference type="SUPFAM" id="SSF49452">
    <property type="entry name" value="Starch-binding domain-like"/>
    <property type="match status" value="1"/>
</dbReference>
<proteinExistence type="predicted"/>
<keyword evidence="2" id="KW-0121">Carboxypeptidase</keyword>
<dbReference type="Gene3D" id="2.60.40.1930">
    <property type="match status" value="1"/>
</dbReference>
<dbReference type="InterPro" id="IPR013784">
    <property type="entry name" value="Carb-bd-like_fold"/>
</dbReference>
<organism evidence="2 3">
    <name type="scientific">Algoriphagus zhangzhouensis</name>
    <dbReference type="NCBI Taxonomy" id="1073327"/>
    <lineage>
        <taxon>Bacteria</taxon>
        <taxon>Pseudomonadati</taxon>
        <taxon>Bacteroidota</taxon>
        <taxon>Cytophagia</taxon>
        <taxon>Cytophagales</taxon>
        <taxon>Cyclobacteriaceae</taxon>
        <taxon>Algoriphagus</taxon>
    </lineage>
</organism>
<dbReference type="OrthoDB" id="1223654at2"/>
<gene>
    <name evidence="2" type="ORF">SAMN04488108_1325</name>
</gene>
<dbReference type="RefSeq" id="WP_073570999.1">
    <property type="nucleotide sequence ID" value="NZ_FRXN01000002.1"/>
</dbReference>